<evidence type="ECO:0000313" key="1">
    <source>
        <dbReference type="EMBL" id="TWD87890.1"/>
    </source>
</evidence>
<reference evidence="1 2" key="1">
    <citation type="submission" date="2019-06" db="EMBL/GenBank/DDBJ databases">
        <title>Sorghum-associated microbial communities from plants grown in Nebraska, USA.</title>
        <authorList>
            <person name="Schachtman D."/>
        </authorList>
    </citation>
    <scope>NUCLEOTIDE SEQUENCE [LARGE SCALE GENOMIC DNA]</scope>
    <source>
        <strain evidence="1 2">2482</strain>
    </source>
</reference>
<accession>A0A561CA66</accession>
<dbReference type="Pfam" id="PF24172">
    <property type="entry name" value="CdiI_ImmP"/>
    <property type="match status" value="1"/>
</dbReference>
<proteinExistence type="predicted"/>
<dbReference type="CDD" id="cd20693">
    <property type="entry name" value="CdiI_EcoliA0-like"/>
    <property type="match status" value="1"/>
</dbReference>
<dbReference type="InterPro" id="IPR049585">
    <property type="entry name" value="CdiI_EcoliA0-like"/>
</dbReference>
<keyword evidence="2" id="KW-1185">Reference proteome</keyword>
<dbReference type="RefSeq" id="WP_144568887.1">
    <property type="nucleotide sequence ID" value="NZ_VIVN01000034.1"/>
</dbReference>
<gene>
    <name evidence="1" type="ORF">FB550_13415</name>
</gene>
<dbReference type="Proteomes" id="UP000319671">
    <property type="component" value="Unassembled WGS sequence"/>
</dbReference>
<protein>
    <submittedName>
        <fullName evidence="1">Uncharacterized protein</fullName>
    </submittedName>
</protein>
<sequence length="155" mass="18332">MKNNNRKKRLEILLERQKRKQDKINSNNYGVLFNEYIEALGNEVTIFSNEKSNELYESFENQVPFTTFSRIDWNKIENHHLISDLSEVADLLKNEYVEVYWSSENFPVTKTKFQKVINAFDDLIAISSVSVTYLYIPMKYVIEVYHEGDITIGYL</sequence>
<dbReference type="EMBL" id="VIVN01000034">
    <property type="protein sequence ID" value="TWD87890.1"/>
    <property type="molecule type" value="Genomic_DNA"/>
</dbReference>
<name>A0A561CA66_9BACI</name>
<organism evidence="1 2">
    <name type="scientific">Neobacillus bataviensis</name>
    <dbReference type="NCBI Taxonomy" id="220685"/>
    <lineage>
        <taxon>Bacteria</taxon>
        <taxon>Bacillati</taxon>
        <taxon>Bacillota</taxon>
        <taxon>Bacilli</taxon>
        <taxon>Bacillales</taxon>
        <taxon>Bacillaceae</taxon>
        <taxon>Neobacillus</taxon>
    </lineage>
</organism>
<evidence type="ECO:0000313" key="2">
    <source>
        <dbReference type="Proteomes" id="UP000319671"/>
    </source>
</evidence>
<comment type="caution">
    <text evidence="1">The sequence shown here is derived from an EMBL/GenBank/DDBJ whole genome shotgun (WGS) entry which is preliminary data.</text>
</comment>
<dbReference type="AlphaFoldDB" id="A0A561CA66"/>